<organism evidence="2 3">
    <name type="scientific">Bradyrhizobium vignae</name>
    <dbReference type="NCBI Taxonomy" id="1549949"/>
    <lineage>
        <taxon>Bacteria</taxon>
        <taxon>Pseudomonadati</taxon>
        <taxon>Pseudomonadota</taxon>
        <taxon>Alphaproteobacteria</taxon>
        <taxon>Hyphomicrobiales</taxon>
        <taxon>Nitrobacteraceae</taxon>
        <taxon>Bradyrhizobium</taxon>
    </lineage>
</organism>
<keyword evidence="3" id="KW-1185">Reference proteome</keyword>
<evidence type="ECO:0000256" key="1">
    <source>
        <dbReference type="SAM" id="MobiDB-lite"/>
    </source>
</evidence>
<comment type="caution">
    <text evidence="2">The sequence shown here is derived from an EMBL/GenBank/DDBJ whole genome shotgun (WGS) entry which is preliminary data.</text>
</comment>
<dbReference type="EMBL" id="JAGIKT010000001">
    <property type="protein sequence ID" value="MBP0109604.1"/>
    <property type="molecule type" value="Genomic_DNA"/>
</dbReference>
<gene>
    <name evidence="2" type="ORF">JWS04_00510</name>
</gene>
<name>A0ABS3ZQD0_9BRAD</name>
<protein>
    <submittedName>
        <fullName evidence="2">Uncharacterized protein</fullName>
    </submittedName>
</protein>
<proteinExistence type="predicted"/>
<evidence type="ECO:0000313" key="3">
    <source>
        <dbReference type="Proteomes" id="UP000669317"/>
    </source>
</evidence>
<dbReference type="Proteomes" id="UP000669317">
    <property type="component" value="Unassembled WGS sequence"/>
</dbReference>
<evidence type="ECO:0000313" key="2">
    <source>
        <dbReference type="EMBL" id="MBP0109604.1"/>
    </source>
</evidence>
<dbReference type="RefSeq" id="WP_209294214.1">
    <property type="nucleotide sequence ID" value="NZ_JAGIKT010000001.1"/>
</dbReference>
<feature type="region of interest" description="Disordered" evidence="1">
    <location>
        <begin position="63"/>
        <end position="82"/>
    </location>
</feature>
<accession>A0ABS3ZQD0</accession>
<reference evidence="2 3" key="1">
    <citation type="submission" date="2021-03" db="EMBL/GenBank/DDBJ databases">
        <title>Genome Sequence of Bradyrhizobium vignae strain ISRA400.</title>
        <authorList>
            <person name="Tisa L.S."/>
            <person name="Svistoonoff S."/>
            <person name="Hocher V."/>
            <person name="Fall S."/>
            <person name="Zaiya A."/>
            <person name="Naing D."/>
            <person name="Niang N."/>
            <person name="Diouf A."/>
            <person name="Dasylva M.C."/>
            <person name="Toure O."/>
            <person name="Gueye M."/>
            <person name="Gully D."/>
            <person name="Tisseyre P."/>
            <person name="Simpson S."/>
            <person name="Morris K."/>
            <person name="Thomas W.K."/>
        </authorList>
    </citation>
    <scope>NUCLEOTIDE SEQUENCE [LARGE SCALE GENOMIC DNA]</scope>
    <source>
        <strain evidence="2 3">ISRA400</strain>
    </source>
</reference>
<sequence>MIDEKRNAEDFRWSEQIAASIVDELLVAKLIAEDQAEWARQIAPKTFTSNWSLALGRPIQALPGIPASPNDLAHHGNSPGGR</sequence>